<dbReference type="PIRSF" id="PIRSF003095">
    <property type="entry name" value="Trigger_factor"/>
    <property type="match status" value="1"/>
</dbReference>
<dbReference type="EC" id="5.2.1.8" evidence="3 12"/>
<keyword evidence="6 12" id="KW-0697">Rotamase</keyword>
<evidence type="ECO:0000256" key="10">
    <source>
        <dbReference type="ARBA" id="ARBA00024849"/>
    </source>
</evidence>
<dbReference type="InterPro" id="IPR027304">
    <property type="entry name" value="Trigger_fact/SurA_dom_sf"/>
</dbReference>
<keyword evidence="5 12" id="KW-0132">Cell division</keyword>
<evidence type="ECO:0000256" key="12">
    <source>
        <dbReference type="HAMAP-Rule" id="MF_00303"/>
    </source>
</evidence>
<dbReference type="EMBL" id="CP042430">
    <property type="protein sequence ID" value="QEC49699.1"/>
    <property type="molecule type" value="Genomic_DNA"/>
</dbReference>
<keyword evidence="9 12" id="KW-0131">Cell cycle</keyword>
<dbReference type="GO" id="GO:0051083">
    <property type="term" value="P:'de novo' cotranslational protein folding"/>
    <property type="evidence" value="ECO:0007669"/>
    <property type="project" value="TreeGrafter"/>
</dbReference>
<keyword evidence="12" id="KW-0963">Cytoplasm</keyword>
<dbReference type="GO" id="GO:0043022">
    <property type="term" value="F:ribosome binding"/>
    <property type="evidence" value="ECO:0007669"/>
    <property type="project" value="TreeGrafter"/>
</dbReference>
<dbReference type="SUPFAM" id="SSF102735">
    <property type="entry name" value="Trigger factor ribosome-binding domain"/>
    <property type="match status" value="1"/>
</dbReference>
<organism evidence="16 17">
    <name type="scientific">Baekduia soli</name>
    <dbReference type="NCBI Taxonomy" id="496014"/>
    <lineage>
        <taxon>Bacteria</taxon>
        <taxon>Bacillati</taxon>
        <taxon>Actinomycetota</taxon>
        <taxon>Thermoleophilia</taxon>
        <taxon>Solirubrobacterales</taxon>
        <taxon>Baekduiaceae</taxon>
        <taxon>Baekduia</taxon>
    </lineage>
</organism>
<comment type="similarity">
    <text evidence="2 12 14">Belongs to the FKBP-type PPIase family. Tig subfamily.</text>
</comment>
<dbReference type="GO" id="GO:0005737">
    <property type="term" value="C:cytoplasm"/>
    <property type="evidence" value="ECO:0007669"/>
    <property type="project" value="UniProtKB-SubCell"/>
</dbReference>
<evidence type="ECO:0000256" key="8">
    <source>
        <dbReference type="ARBA" id="ARBA00023235"/>
    </source>
</evidence>
<evidence type="ECO:0000256" key="6">
    <source>
        <dbReference type="ARBA" id="ARBA00023110"/>
    </source>
</evidence>
<dbReference type="InterPro" id="IPR001179">
    <property type="entry name" value="PPIase_FKBP_dom"/>
</dbReference>
<dbReference type="PROSITE" id="PS50059">
    <property type="entry name" value="FKBP_PPIASE"/>
    <property type="match status" value="1"/>
</dbReference>
<gene>
    <name evidence="12 16" type="primary">tig</name>
    <name evidence="16" type="ORF">FSW04_20370</name>
</gene>
<keyword evidence="17" id="KW-1185">Reference proteome</keyword>
<protein>
    <recommendedName>
        <fullName evidence="4 12">Trigger factor</fullName>
        <shortName evidence="12">TF</shortName>
        <ecNumber evidence="3 12">5.2.1.8</ecNumber>
    </recommendedName>
    <alternativeName>
        <fullName evidence="11 12">PPIase</fullName>
    </alternativeName>
</protein>
<accession>A0A5B8U965</accession>
<comment type="subcellular location">
    <subcellularLocation>
        <location evidence="12">Cytoplasm</location>
    </subcellularLocation>
    <text evidence="12">About half TF is bound to the ribosome near the polypeptide exit tunnel while the other half is free in the cytoplasm.</text>
</comment>
<comment type="domain">
    <text evidence="12">Consists of 3 domains; the N-terminus binds the ribosome, the middle domain has PPIase activity, while the C-terminus has intrinsic chaperone activity on its own.</text>
</comment>
<dbReference type="SUPFAM" id="SSF54534">
    <property type="entry name" value="FKBP-like"/>
    <property type="match status" value="1"/>
</dbReference>
<dbReference type="OrthoDB" id="9767721at2"/>
<dbReference type="SUPFAM" id="SSF109998">
    <property type="entry name" value="Triger factor/SurA peptide-binding domain-like"/>
    <property type="match status" value="1"/>
</dbReference>
<dbReference type="Pfam" id="PF05698">
    <property type="entry name" value="Trigger_C"/>
    <property type="match status" value="1"/>
</dbReference>
<evidence type="ECO:0000259" key="15">
    <source>
        <dbReference type="PROSITE" id="PS50059"/>
    </source>
</evidence>
<evidence type="ECO:0000313" key="16">
    <source>
        <dbReference type="EMBL" id="QEC49699.1"/>
    </source>
</evidence>
<dbReference type="PANTHER" id="PTHR30560">
    <property type="entry name" value="TRIGGER FACTOR CHAPERONE AND PEPTIDYL-PROLYL CIS/TRANS ISOMERASE"/>
    <property type="match status" value="1"/>
</dbReference>
<dbReference type="NCBIfam" id="TIGR00115">
    <property type="entry name" value="tig"/>
    <property type="match status" value="1"/>
</dbReference>
<dbReference type="GO" id="GO:0044183">
    <property type="term" value="F:protein folding chaperone"/>
    <property type="evidence" value="ECO:0007669"/>
    <property type="project" value="TreeGrafter"/>
</dbReference>
<dbReference type="KEGG" id="bsol:FSW04_20370"/>
<dbReference type="FunFam" id="3.10.50.40:FF:000001">
    <property type="entry name" value="Trigger factor"/>
    <property type="match status" value="1"/>
</dbReference>
<evidence type="ECO:0000256" key="3">
    <source>
        <dbReference type="ARBA" id="ARBA00013194"/>
    </source>
</evidence>
<feature type="domain" description="PPIase FKBP-type" evidence="15">
    <location>
        <begin position="169"/>
        <end position="260"/>
    </location>
</feature>
<dbReference type="InterPro" id="IPR036611">
    <property type="entry name" value="Trigger_fac_ribosome-bd_sf"/>
</dbReference>
<proteinExistence type="inferred from homology"/>
<dbReference type="InterPro" id="IPR005215">
    <property type="entry name" value="Trig_fac"/>
</dbReference>
<evidence type="ECO:0000313" key="17">
    <source>
        <dbReference type="Proteomes" id="UP000321805"/>
    </source>
</evidence>
<dbReference type="AlphaFoldDB" id="A0A5B8U965"/>
<dbReference type="GO" id="GO:0003755">
    <property type="term" value="F:peptidyl-prolyl cis-trans isomerase activity"/>
    <property type="evidence" value="ECO:0007669"/>
    <property type="project" value="UniProtKB-UniRule"/>
</dbReference>
<evidence type="ECO:0000256" key="13">
    <source>
        <dbReference type="PROSITE-ProRule" id="PRU00277"/>
    </source>
</evidence>
<keyword evidence="8 12" id="KW-0413">Isomerase</keyword>
<comment type="catalytic activity">
    <reaction evidence="1 12 13">
        <text>[protein]-peptidylproline (omega=180) = [protein]-peptidylproline (omega=0)</text>
        <dbReference type="Rhea" id="RHEA:16237"/>
        <dbReference type="Rhea" id="RHEA-COMP:10747"/>
        <dbReference type="Rhea" id="RHEA-COMP:10748"/>
        <dbReference type="ChEBI" id="CHEBI:83833"/>
        <dbReference type="ChEBI" id="CHEBI:83834"/>
        <dbReference type="EC" id="5.2.1.8"/>
    </reaction>
</comment>
<evidence type="ECO:0000256" key="14">
    <source>
        <dbReference type="RuleBase" id="RU003914"/>
    </source>
</evidence>
<dbReference type="InterPro" id="IPR008880">
    <property type="entry name" value="Trigger_fac_C"/>
</dbReference>
<dbReference type="PANTHER" id="PTHR30560:SF3">
    <property type="entry name" value="TRIGGER FACTOR-LIKE PROTEIN TIG, CHLOROPLASTIC"/>
    <property type="match status" value="1"/>
</dbReference>
<dbReference type="GO" id="GO:0043335">
    <property type="term" value="P:protein unfolding"/>
    <property type="evidence" value="ECO:0007669"/>
    <property type="project" value="TreeGrafter"/>
</dbReference>
<dbReference type="InterPro" id="IPR037041">
    <property type="entry name" value="Trigger_fac_C_sf"/>
</dbReference>
<dbReference type="HAMAP" id="MF_00303">
    <property type="entry name" value="Trigger_factor_Tig"/>
    <property type="match status" value="1"/>
</dbReference>
<dbReference type="Gene3D" id="1.10.3120.10">
    <property type="entry name" value="Trigger factor, C-terminal domain"/>
    <property type="match status" value="1"/>
</dbReference>
<name>A0A5B8U965_9ACTN</name>
<sequence>MAAAEKLKTTVEELPESRVRVEAEVPAAEVARRLNEAAGRMGRDLRMPGFRQGKVPAPVVIQRIGRDAVLDEAVRGSLGRWYVDAIDAAGIHPVGEPDVDLGDLPAEGQPLTFTIEIGVRPTATLGDISTIEVPRREPEVDDAKIDEQVARLREQLGRLETVERAAAEGDYAVIDFKGSIEGEDGERDYFDGGEGRDHLLELGSGQFIPGFEEQLVGASAGEERVVEITFPEDYGSAPHLAGKPARFEVTVNEVKAKQLPELDDDFATEAGGFDSVAELREDIAKRLRETEERQIQAEFNEAALDAVVDKAQVEVPTSLVDARSRELFDQMLHSLSHRGINKDAYLRIAQKSEEELLEEARPDAEKALRREAVLAAVIEAESIELSDGDILDALQEPAAQQGVKPEKLRKQLERSGRLDELREDLAQHRAIELLVERATAIDPERAAAREKIILPGQ</sequence>
<evidence type="ECO:0000256" key="9">
    <source>
        <dbReference type="ARBA" id="ARBA00023306"/>
    </source>
</evidence>
<dbReference type="GO" id="GO:0015031">
    <property type="term" value="P:protein transport"/>
    <property type="evidence" value="ECO:0007669"/>
    <property type="project" value="UniProtKB-UniRule"/>
</dbReference>
<dbReference type="GO" id="GO:0051301">
    <property type="term" value="P:cell division"/>
    <property type="evidence" value="ECO:0007669"/>
    <property type="project" value="UniProtKB-KW"/>
</dbReference>
<dbReference type="Proteomes" id="UP000321805">
    <property type="component" value="Chromosome"/>
</dbReference>
<evidence type="ECO:0000256" key="4">
    <source>
        <dbReference type="ARBA" id="ARBA00016902"/>
    </source>
</evidence>
<dbReference type="InterPro" id="IPR008881">
    <property type="entry name" value="Trigger_fac_ribosome-bd_bac"/>
</dbReference>
<evidence type="ECO:0000256" key="2">
    <source>
        <dbReference type="ARBA" id="ARBA00005464"/>
    </source>
</evidence>
<dbReference type="Gene3D" id="3.30.70.1050">
    <property type="entry name" value="Trigger factor ribosome-binding domain"/>
    <property type="match status" value="1"/>
</dbReference>
<keyword evidence="7 12" id="KW-0143">Chaperone</keyword>
<comment type="function">
    <text evidence="10 12">Involved in protein export. Acts as a chaperone by maintaining the newly synthesized protein in an open conformation. Functions as a peptidyl-prolyl cis-trans isomerase.</text>
</comment>
<evidence type="ECO:0000256" key="1">
    <source>
        <dbReference type="ARBA" id="ARBA00000971"/>
    </source>
</evidence>
<evidence type="ECO:0000256" key="7">
    <source>
        <dbReference type="ARBA" id="ARBA00023186"/>
    </source>
</evidence>
<dbReference type="RefSeq" id="WP_146922064.1">
    <property type="nucleotide sequence ID" value="NZ_CP042430.1"/>
</dbReference>
<dbReference type="Pfam" id="PF00254">
    <property type="entry name" value="FKBP_C"/>
    <property type="match status" value="1"/>
</dbReference>
<dbReference type="InterPro" id="IPR046357">
    <property type="entry name" value="PPIase_dom_sf"/>
</dbReference>
<dbReference type="Pfam" id="PF05697">
    <property type="entry name" value="Trigger_N"/>
    <property type="match status" value="1"/>
</dbReference>
<reference evidence="16 17" key="1">
    <citation type="journal article" date="2018" name="J. Microbiol.">
        <title>Baekduia soli gen. nov., sp. nov., a novel bacterium isolated from the soil of Baekdu Mountain and proposal of a novel family name, Baekduiaceae fam. nov.</title>
        <authorList>
            <person name="An D.S."/>
            <person name="Siddiqi M.Z."/>
            <person name="Kim K.H."/>
            <person name="Yu H.S."/>
            <person name="Im W.T."/>
        </authorList>
    </citation>
    <scope>NUCLEOTIDE SEQUENCE [LARGE SCALE GENOMIC DNA]</scope>
    <source>
        <strain evidence="16 17">BR7-21</strain>
    </source>
</reference>
<evidence type="ECO:0000256" key="5">
    <source>
        <dbReference type="ARBA" id="ARBA00022618"/>
    </source>
</evidence>
<evidence type="ECO:0000256" key="11">
    <source>
        <dbReference type="ARBA" id="ARBA00029986"/>
    </source>
</evidence>
<dbReference type="Gene3D" id="3.10.50.40">
    <property type="match status" value="1"/>
</dbReference>